<dbReference type="PANTHER" id="PTHR24148:SF64">
    <property type="entry name" value="HETEROKARYON INCOMPATIBILITY DOMAIN-CONTAINING PROTEIN"/>
    <property type="match status" value="1"/>
</dbReference>
<accession>A0A2K0W6U3</accession>
<reference evidence="1 2" key="1">
    <citation type="submission" date="2017-06" db="EMBL/GenBank/DDBJ databases">
        <title>Genome of Fusarium nygamai isolate CS10214.</title>
        <authorList>
            <person name="Gardiner D.M."/>
            <person name="Obanor F."/>
            <person name="Kazan K."/>
        </authorList>
    </citation>
    <scope>NUCLEOTIDE SEQUENCE [LARGE SCALE GENOMIC DNA]</scope>
    <source>
        <strain evidence="1 2">CS10214</strain>
    </source>
</reference>
<dbReference type="EMBL" id="MTQA01000119">
    <property type="protein sequence ID" value="PNP78003.1"/>
    <property type="molecule type" value="Genomic_DNA"/>
</dbReference>
<proteinExistence type="predicted"/>
<evidence type="ECO:0000313" key="2">
    <source>
        <dbReference type="Proteomes" id="UP000236664"/>
    </source>
</evidence>
<dbReference type="OrthoDB" id="5386682at2759"/>
<gene>
    <name evidence="1" type="ORF">FNYG_08729</name>
</gene>
<organism evidence="1 2">
    <name type="scientific">Gibberella nygamai</name>
    <name type="common">Bean root rot disease fungus</name>
    <name type="synonym">Fusarium nygamai</name>
    <dbReference type="NCBI Taxonomy" id="42673"/>
    <lineage>
        <taxon>Eukaryota</taxon>
        <taxon>Fungi</taxon>
        <taxon>Dikarya</taxon>
        <taxon>Ascomycota</taxon>
        <taxon>Pezizomycotina</taxon>
        <taxon>Sordariomycetes</taxon>
        <taxon>Hypocreomycetidae</taxon>
        <taxon>Hypocreales</taxon>
        <taxon>Nectriaceae</taxon>
        <taxon>Fusarium</taxon>
        <taxon>Fusarium fujikuroi species complex</taxon>
    </lineage>
</organism>
<dbReference type="Proteomes" id="UP000236664">
    <property type="component" value="Unassembled WGS sequence"/>
</dbReference>
<evidence type="ECO:0008006" key="3">
    <source>
        <dbReference type="Google" id="ProtNLM"/>
    </source>
</evidence>
<evidence type="ECO:0000313" key="1">
    <source>
        <dbReference type="EMBL" id="PNP78003.1"/>
    </source>
</evidence>
<dbReference type="InterPro" id="IPR052895">
    <property type="entry name" value="HetReg/Transcr_Mod"/>
</dbReference>
<dbReference type="AlphaFoldDB" id="A0A2K0W6U3"/>
<protein>
    <recommendedName>
        <fullName evidence="3">Heterokaryon incompatibility domain-containing protein</fullName>
    </recommendedName>
</protein>
<dbReference type="STRING" id="42673.A0A2K0W6U3"/>
<sequence length="333" mass="37478">MARFVFRGIIDGDEDPAFLSLYFSPDSEASNKLDYIYGLLAVTKSPITPDYTKSIREVTLEFMAWALPIWKAAQRSGQRTFSFLNRYATGLKRLDDLPSWAPVFSEADRREPILRGLKMPRPAYDTVPELSNGLPIDIDGDSLWIKGVKVQVVDTVYEKTVSANLLTTGLQQCIMEFTQSPQDIYPTGKSVLEILYCTLLQIEPYDNYAFDLGLCLGRLTHPETPVLDRNWTRQWTQKSSVGAVLAEWYMSGRINEGNKLFKTKDGYIGTMPDDVLPGDVVCVLAGSEELAVLRPEDDHYLFVGCCFMIGLMSGEVSELLKEGKAKIEKIEIR</sequence>
<dbReference type="PANTHER" id="PTHR24148">
    <property type="entry name" value="ANKYRIN REPEAT DOMAIN-CONTAINING PROTEIN 39 HOMOLOG-RELATED"/>
    <property type="match status" value="1"/>
</dbReference>
<name>A0A2K0W6U3_GIBNY</name>
<comment type="caution">
    <text evidence="1">The sequence shown here is derived from an EMBL/GenBank/DDBJ whole genome shotgun (WGS) entry which is preliminary data.</text>
</comment>
<keyword evidence="2" id="KW-1185">Reference proteome</keyword>
<dbReference type="Pfam" id="PF26639">
    <property type="entry name" value="Het-6_barrel"/>
    <property type="match status" value="1"/>
</dbReference>